<dbReference type="SMART" id="SM00365">
    <property type="entry name" value="LRR_SD22"/>
    <property type="match status" value="2"/>
</dbReference>
<dbReference type="Pfam" id="PF00612">
    <property type="entry name" value="IQ"/>
    <property type="match status" value="2"/>
</dbReference>
<feature type="coiled-coil region" evidence="1">
    <location>
        <begin position="1199"/>
        <end position="1235"/>
    </location>
</feature>
<dbReference type="OrthoDB" id="301841at2759"/>
<feature type="coiled-coil region" evidence="1">
    <location>
        <begin position="1130"/>
        <end position="1165"/>
    </location>
</feature>
<keyword evidence="3" id="KW-1185">Reference proteome</keyword>
<gene>
    <name evidence="2" type="primary">Contig17894.g19026</name>
    <name evidence="2" type="ORF">STYLEM_12973</name>
</gene>
<reference evidence="2 3" key="1">
    <citation type="submission" date="2014-06" db="EMBL/GenBank/DDBJ databases">
        <authorList>
            <person name="Swart Estienne"/>
        </authorList>
    </citation>
    <scope>NUCLEOTIDE SEQUENCE [LARGE SCALE GENOMIC DNA]</scope>
    <source>
        <strain evidence="2 3">130c</strain>
    </source>
</reference>
<dbReference type="SMART" id="SM00015">
    <property type="entry name" value="IQ"/>
    <property type="match status" value="3"/>
</dbReference>
<evidence type="ECO:0000256" key="1">
    <source>
        <dbReference type="SAM" id="Coils"/>
    </source>
</evidence>
<accession>A0A078ANK1</accession>
<dbReference type="PANTHER" id="PTHR46723:SF1">
    <property type="entry name" value="LEUCINE-RICH REPEAT AND IQ DOMAIN-CONTAINING PROTEIN 3"/>
    <property type="match status" value="1"/>
</dbReference>
<name>A0A078ANK1_STYLE</name>
<feature type="coiled-coil region" evidence="1">
    <location>
        <begin position="1072"/>
        <end position="1099"/>
    </location>
</feature>
<dbReference type="InParanoid" id="A0A078ANK1"/>
<dbReference type="Gene3D" id="3.80.10.10">
    <property type="entry name" value="Ribonuclease Inhibitor"/>
    <property type="match status" value="1"/>
</dbReference>
<dbReference type="PANTHER" id="PTHR46723">
    <property type="entry name" value="LEUCINE-RICH REPEAT AND IQ DOMAIN-CONTAINING PROTEIN 3"/>
    <property type="match status" value="1"/>
</dbReference>
<dbReference type="Proteomes" id="UP000039865">
    <property type="component" value="Unassembled WGS sequence"/>
</dbReference>
<dbReference type="InterPro" id="IPR000048">
    <property type="entry name" value="IQ_motif_EF-hand-BS"/>
</dbReference>
<proteinExistence type="predicted"/>
<dbReference type="Gene3D" id="1.20.5.190">
    <property type="match status" value="1"/>
</dbReference>
<dbReference type="PROSITE" id="PS50096">
    <property type="entry name" value="IQ"/>
    <property type="match status" value="3"/>
</dbReference>
<evidence type="ECO:0000313" key="2">
    <source>
        <dbReference type="EMBL" id="CDW83920.1"/>
    </source>
</evidence>
<dbReference type="EMBL" id="CCKQ01012310">
    <property type="protein sequence ID" value="CDW83920.1"/>
    <property type="molecule type" value="Genomic_DNA"/>
</dbReference>
<organism evidence="2 3">
    <name type="scientific">Stylonychia lemnae</name>
    <name type="common">Ciliate</name>
    <dbReference type="NCBI Taxonomy" id="5949"/>
    <lineage>
        <taxon>Eukaryota</taxon>
        <taxon>Sar</taxon>
        <taxon>Alveolata</taxon>
        <taxon>Ciliophora</taxon>
        <taxon>Intramacronucleata</taxon>
        <taxon>Spirotrichea</taxon>
        <taxon>Stichotrichia</taxon>
        <taxon>Sporadotrichida</taxon>
        <taxon>Oxytrichidae</taxon>
        <taxon>Stylonychinae</taxon>
        <taxon>Stylonychia</taxon>
    </lineage>
</organism>
<keyword evidence="1" id="KW-0175">Coiled coil</keyword>
<sequence length="1378" mass="162653">MCLRVLATCRNLIICYLQYNKIATSDLASYLAKFDKLQKLDLSFNMIKKLPSGQTFLSLKNLKIFYLHDNLISQWNDLNSISEAPVIMHLTMMRNPISQVPGYRHQLVNHMQSLLALDEYIVTDEEKIQYLSPNAIRFRAMSMQFMKIHVPKFLENLSAEKHLFNLEVDIYRIKRMFERNSPSIRIQSLYRGYDYRSKAVFSYAQKKQAAIRIQKVARGWLYRRKIKKELQMLLKQNDMDYLLMSQDQYRQYRAVIKIEKAAHGWIRKKRKQRLYNQSATMIQKFWKGKYTKYNSFMRGLGVENADCCIYFLKEQKAEFYKILVDLIKSNKEIKQIYALDDLKRYIVNDVNFSLIRYPNPLNFKRQEFPLLSLTMPTYACRVRVSKGFTKLIAGGQHVYNVYTRFSGMEREKAILDRIKIRMCHYNAVDTSIIFNTRQSKNSTIRAKKLFDNYQELLVFRPNSTELVRAVCQAIFKNNQDIINENFLAFFPTLMRKVSAAISIQQSFRSYLIRREQKIGMLSNKRLLCHPAIEYCFSWAVIEQRAVFCISQWWKYFKLKRRLEALTSIHQFIKTINHPCIYMEESIYLSIEKILARATHQFRFMDQSINFDFYHPSLAQPNMTFSQRKILIQDNESSTMKETSRSDDGMDDLGYHLVIQNINDLNDRFRDHPFPLWMERFMPDFNKFIYKESNETQFFNSYLGIIHKSTIDLMSVVKDYNEIVSHHDKQLSLNNGLSFVQINCCSVTEAKKRALVIALLSYNMKKKNFIKLFTQQGLSDGIFLKSLYQLWDQYGIEGGDARMKRLLANSGGHDSHNQRTINPNQIKLQLQKHTGVVLNLKDRWEIEGHQIMRFNHIKKTKEIPSYHTTKQRKHDLDNVEYIYLQRMPEEDTLKLEINIQDVAAEPSMISNPKQQSEASLILNPHSQRKQSFYHVSSKEPTSALKNISLKDIQQQSKRSSNQYIINDGMSVPNSTKSVTAWPSSRYYKAQVDQNKNNLNQTGKNVSQGSTINFFSMRHSSNVASTRLNSQEQTPLNRYEKGVKKQSGTQSLQYSAFVTRGHSRQKSMIGEQDNNKLLEMSKQEEEQKREYYKQTQKFEKQGKRFEVEKIKQINMIMKQIVRVEQDANIQMYQRFNKQEKELISEIREKEKEKFDKEKQDKRQAVLELHEKQDKIKQERNFSTEFNQIRNLITKQSRIGQIMKLKNRMQKGNKDKVKEQKEQEKEALKTKSSKISQQKLKPLTSTEFDLSAINQRQSKAYQRLPKTAVHSPRPKEFSNDKQVFNNSSHNLLENNPSVPQRFQIQLDGNGNHQYINQNKAGQDAIIDYDLIENKLFEFGFKQHTKNNLIKYRQAHKLTFIEENYPISLSSSIFDFQKLQQI</sequence>
<dbReference type="InterPro" id="IPR001611">
    <property type="entry name" value="Leu-rich_rpt"/>
</dbReference>
<protein>
    <submittedName>
        <fullName evidence="2">Leucine-rich repeat and iq domain-containing protein 3</fullName>
    </submittedName>
</protein>
<dbReference type="InterPro" id="IPR052859">
    <property type="entry name" value="LRR-IQ_domain_protein"/>
</dbReference>
<dbReference type="PROSITE" id="PS51450">
    <property type="entry name" value="LRR"/>
    <property type="match status" value="1"/>
</dbReference>
<dbReference type="InterPro" id="IPR032675">
    <property type="entry name" value="LRR_dom_sf"/>
</dbReference>
<evidence type="ECO:0000313" key="3">
    <source>
        <dbReference type="Proteomes" id="UP000039865"/>
    </source>
</evidence>
<dbReference type="SUPFAM" id="SSF52058">
    <property type="entry name" value="L domain-like"/>
    <property type="match status" value="1"/>
</dbReference>